<name>A0A370WXV7_9GAMM</name>
<evidence type="ECO:0000313" key="5">
    <source>
        <dbReference type="Proteomes" id="UP000254258"/>
    </source>
</evidence>
<dbReference type="Pfam" id="PF13296">
    <property type="entry name" value="T6SS_Vgr"/>
    <property type="match status" value="1"/>
</dbReference>
<dbReference type="EMBL" id="QRBE01000007">
    <property type="protein sequence ID" value="RDS80890.1"/>
    <property type="molecule type" value="Genomic_DNA"/>
</dbReference>
<evidence type="ECO:0000259" key="3">
    <source>
        <dbReference type="Pfam" id="PF13296"/>
    </source>
</evidence>
<dbReference type="OrthoDB" id="5928633at2"/>
<protein>
    <submittedName>
        <fullName evidence="4">DUF2345 domain-containing protein</fullName>
    </submittedName>
</protein>
<feature type="non-terminal residue" evidence="4">
    <location>
        <position position="1"/>
    </location>
</feature>
<proteinExistence type="predicted"/>
<feature type="domain" description="Putative type VI secretion system Rhs element associated Vgr" evidence="3">
    <location>
        <begin position="3"/>
        <end position="95"/>
    </location>
</feature>
<organism evidence="4 5">
    <name type="scientific">Dyella monticola</name>
    <dbReference type="NCBI Taxonomy" id="1927958"/>
    <lineage>
        <taxon>Bacteria</taxon>
        <taxon>Pseudomonadati</taxon>
        <taxon>Pseudomonadota</taxon>
        <taxon>Gammaproteobacteria</taxon>
        <taxon>Lysobacterales</taxon>
        <taxon>Rhodanobacteraceae</taxon>
        <taxon>Dyella</taxon>
    </lineage>
</organism>
<evidence type="ECO:0000313" key="4">
    <source>
        <dbReference type="EMBL" id="RDS80890.1"/>
    </source>
</evidence>
<accession>A0A370WXV7</accession>
<keyword evidence="1" id="KW-0175">Coiled coil</keyword>
<feature type="domain" description="DUF2345" evidence="2">
    <location>
        <begin position="114"/>
        <end position="261"/>
    </location>
</feature>
<dbReference type="AlphaFoldDB" id="A0A370WXV7"/>
<reference evidence="4 5" key="1">
    <citation type="submission" date="2018-07" db="EMBL/GenBank/DDBJ databases">
        <title>Dyella monticola sp. nov. and Dyella psychrodurans sp. nov. isolated from monsoon evergreen broad-leaved forest soil of Dinghu Mountain, China.</title>
        <authorList>
            <person name="Gao Z."/>
            <person name="Qiu L."/>
        </authorList>
    </citation>
    <scope>NUCLEOTIDE SEQUENCE [LARGE SCALE GENOMIC DNA]</scope>
    <source>
        <strain evidence="4 5">4G-K06</strain>
    </source>
</reference>
<dbReference type="Proteomes" id="UP000254258">
    <property type="component" value="Unassembled WGS sequence"/>
</dbReference>
<dbReference type="InterPro" id="IPR018769">
    <property type="entry name" value="VgrG2_DUF2345"/>
</dbReference>
<dbReference type="Pfam" id="PF10106">
    <property type="entry name" value="DUF2345"/>
    <property type="match status" value="1"/>
</dbReference>
<keyword evidence="5" id="KW-1185">Reference proteome</keyword>
<gene>
    <name evidence="4" type="ORF">DWU98_13235</name>
</gene>
<evidence type="ECO:0000259" key="2">
    <source>
        <dbReference type="Pfam" id="PF10106"/>
    </source>
</evidence>
<comment type="caution">
    <text evidence="4">The sequence shown here is derived from an EMBL/GenBank/DDBJ whole genome shotgun (WGS) entry which is preliminary data.</text>
</comment>
<dbReference type="RefSeq" id="WP_147293323.1">
    <property type="nucleotide sequence ID" value="NZ_QRBE01000007.1"/>
</dbReference>
<feature type="coiled-coil region" evidence="1">
    <location>
        <begin position="67"/>
        <end position="129"/>
    </location>
</feature>
<evidence type="ECO:0000256" key="1">
    <source>
        <dbReference type="SAM" id="Coils"/>
    </source>
</evidence>
<dbReference type="InterPro" id="IPR028244">
    <property type="entry name" value="T6SS_Rhs_Vgr_dom"/>
</dbReference>
<sequence>MDIEDWDGQEHIRLTTPHSGISQLGLGHLVDGQRQKRGEGFELRTSAHGALRAGKGLIVSTYDQPRAQGAQLAMQEALQQLEVAHKQTETLAEAAKSAQADAADAKAMNDVLQKQLKHLQQAVMVLSAQSSIALTSPETIQHSAGRNLTVTAGENADMGVLRKFTVAAGEKISLFAQKLGMKLIAGQGKVEIQAQGDEMTLAALKDLTITSTNGRLVLSAAKEIWIGAGGSYIRINGNRIENVTPGDILEKCAFWDTVEPASDTMTLPQFSRTTCKSCLIDAMRQGALGVYVS</sequence>